<keyword evidence="2" id="KW-1185">Reference proteome</keyword>
<comment type="caution">
    <text evidence="1">The sequence shown here is derived from an EMBL/GenBank/DDBJ whole genome shotgun (WGS) entry which is preliminary data.</text>
</comment>
<name>A0A1J8PIT5_9COXI</name>
<dbReference type="Proteomes" id="UP000183924">
    <property type="component" value="Unassembled WGS sequence"/>
</dbReference>
<protein>
    <submittedName>
        <fullName evidence="1">Uncharacterized protein</fullName>
    </submittedName>
</protein>
<dbReference type="EMBL" id="LUKY01000032">
    <property type="protein sequence ID" value="OIZ95037.1"/>
    <property type="molecule type" value="Genomic_DNA"/>
</dbReference>
<gene>
    <name evidence="1" type="ORF">A1D18_02740</name>
</gene>
<organism evidence="1 2">
    <name type="scientific">Candidatus Rickettsiella isopodorum</name>
    <dbReference type="NCBI Taxonomy" id="1225476"/>
    <lineage>
        <taxon>Bacteria</taxon>
        <taxon>Pseudomonadati</taxon>
        <taxon>Pseudomonadota</taxon>
        <taxon>Gammaproteobacteria</taxon>
        <taxon>Legionellales</taxon>
        <taxon>Coxiellaceae</taxon>
        <taxon>Rickettsiella</taxon>
    </lineage>
</organism>
<reference evidence="1 2" key="1">
    <citation type="submission" date="2016-03" db="EMBL/GenBank/DDBJ databases">
        <title>Comparative genomics of Rickettsiella.</title>
        <authorList>
            <person name="Chandler C."/>
            <person name="Wang Y."/>
        </authorList>
    </citation>
    <scope>NUCLEOTIDE SEQUENCE [LARGE SCALE GENOMIC DNA]</scope>
    <source>
        <strain evidence="1 2">RCFS May 2013</strain>
    </source>
</reference>
<sequence>MDENNSNKSHSNLQPVDNNLLELVQKNKTIPTFLSSLTPDDPRLRCLKKAIHKGNFRARIWNNRHCNLYLIYLIQEKMIPFWHGMTAYVYLIAKMQYTQTQDLRTEDLDVKFNYQVKIVPLVKAGKITELGYQYLLGVIDELEKLQVTLNFDQLANYILKLPRIEQWLINTEFSHHMTSLETRRDANRLVWVLINNLPLVQKLASACYEDPTTHYLVPSSSIINYCLSTLTCQPMRMRPVFGNPGLATLYRWHTQDYHPVSLYAPQILSNPKEADGYRCGPFPMWLHDIGHTFWASMLSKDQRNYIFMTYIPALRRLKDVAEAYKDDSSIEFFKEVDKKAYDFDLTAILDYADVNTRFDIYLAHTMGKNPIYPSCLYNGMYEYEAIGRAKGDAIYFLLHCALYNPNLPEAFKRIYKTLINHITIGKSYRDLRIINALKLLAKNTTSHPEVLFAHDLPGCQVSVLDWQRLLNSSRTSEELWQEMTGNGDRAEELLDLIEHGLIFFHPYLPLTALKRWALLNYLEKQQPVYANISKDGCGNVTIKPKFQAKFFSIPENDSSELLSTEAKHYKI</sequence>
<proteinExistence type="predicted"/>
<dbReference type="RefSeq" id="WP_071662299.1">
    <property type="nucleotide sequence ID" value="NZ_LUKY01000032.1"/>
</dbReference>
<accession>A0A1J8PIT5</accession>
<dbReference type="AlphaFoldDB" id="A0A1J8PIT5"/>
<dbReference type="STRING" id="1225476.A1D18_02740"/>
<evidence type="ECO:0000313" key="2">
    <source>
        <dbReference type="Proteomes" id="UP000183924"/>
    </source>
</evidence>
<dbReference type="OrthoDB" id="5659813at2"/>
<evidence type="ECO:0000313" key="1">
    <source>
        <dbReference type="EMBL" id="OIZ95037.1"/>
    </source>
</evidence>